<comment type="caution">
    <text evidence="3">The sequence shown here is derived from an EMBL/GenBank/DDBJ whole genome shotgun (WGS) entry which is preliminary data.</text>
</comment>
<dbReference type="GO" id="GO:0003677">
    <property type="term" value="F:DNA binding"/>
    <property type="evidence" value="ECO:0007669"/>
    <property type="project" value="InterPro"/>
</dbReference>
<reference evidence="3" key="1">
    <citation type="submission" date="2021-01" db="EMBL/GenBank/DDBJ databases">
        <title>Whole genome shotgun sequence of Planosporangium flavigriseum NBRC 105377.</title>
        <authorList>
            <person name="Komaki H."/>
            <person name="Tamura T."/>
        </authorList>
    </citation>
    <scope>NUCLEOTIDE SEQUENCE</scope>
    <source>
        <strain evidence="3">NBRC 105377</strain>
    </source>
</reference>
<dbReference type="InterPro" id="IPR011010">
    <property type="entry name" value="DNA_brk_join_enz"/>
</dbReference>
<name>A0A8J3LR43_9ACTN</name>
<evidence type="ECO:0000256" key="1">
    <source>
        <dbReference type="ARBA" id="ARBA00023172"/>
    </source>
</evidence>
<gene>
    <name evidence="3" type="ORF">Pfl04_08330</name>
</gene>
<feature type="domain" description="Tyr recombinase" evidence="2">
    <location>
        <begin position="1"/>
        <end position="225"/>
    </location>
</feature>
<dbReference type="SUPFAM" id="SSF56349">
    <property type="entry name" value="DNA breaking-rejoining enzymes"/>
    <property type="match status" value="1"/>
</dbReference>
<keyword evidence="4" id="KW-1185">Reference proteome</keyword>
<dbReference type="GO" id="GO:0015074">
    <property type="term" value="P:DNA integration"/>
    <property type="evidence" value="ECO:0007669"/>
    <property type="project" value="InterPro"/>
</dbReference>
<dbReference type="RefSeq" id="WP_239075321.1">
    <property type="nucleotide sequence ID" value="NZ_BAAAQJ010000003.1"/>
</dbReference>
<dbReference type="PROSITE" id="PS51898">
    <property type="entry name" value="TYR_RECOMBINASE"/>
    <property type="match status" value="1"/>
</dbReference>
<dbReference type="CDD" id="cd01189">
    <property type="entry name" value="INT_ICEBs1_C_like"/>
    <property type="match status" value="1"/>
</dbReference>
<dbReference type="PANTHER" id="PTHR30349">
    <property type="entry name" value="PHAGE INTEGRASE-RELATED"/>
    <property type="match status" value="1"/>
</dbReference>
<dbReference type="Gene3D" id="1.10.443.10">
    <property type="entry name" value="Intergrase catalytic core"/>
    <property type="match status" value="1"/>
</dbReference>
<sequence length="251" mass="27056">MLGEQLLPAIPLRYRALVGLAAGTGLRWGECVGLRWDAVDLDAGLVRVVRVAVEVAGTVTAKPFPKSKAGRRTVPLLPAVVQLLAEHSRQFASGPLGEVFTNQAGGPLRRTLFRARVWRPALVRAGLLGKVVEVGPRSYFAAWPDTTGLEWSAEFPTEREAVAHVAKNAAGGLRFHDLRHSYATWLVSSGVPINDVQKVMGHEQASTTLNRYTHGSDDRDARIRNALAAFLLPEAATDRSGNAEGPSEEGP</sequence>
<dbReference type="InterPro" id="IPR013762">
    <property type="entry name" value="Integrase-like_cat_sf"/>
</dbReference>
<dbReference type="Proteomes" id="UP000653674">
    <property type="component" value="Unassembled WGS sequence"/>
</dbReference>
<evidence type="ECO:0000259" key="2">
    <source>
        <dbReference type="PROSITE" id="PS51898"/>
    </source>
</evidence>
<dbReference type="EMBL" id="BONU01000004">
    <property type="protein sequence ID" value="GIG72429.1"/>
    <property type="molecule type" value="Genomic_DNA"/>
</dbReference>
<protein>
    <recommendedName>
        <fullName evidence="2">Tyr recombinase domain-containing protein</fullName>
    </recommendedName>
</protein>
<organism evidence="3 4">
    <name type="scientific">Planosporangium flavigriseum</name>
    <dbReference type="NCBI Taxonomy" id="373681"/>
    <lineage>
        <taxon>Bacteria</taxon>
        <taxon>Bacillati</taxon>
        <taxon>Actinomycetota</taxon>
        <taxon>Actinomycetes</taxon>
        <taxon>Micromonosporales</taxon>
        <taxon>Micromonosporaceae</taxon>
        <taxon>Planosporangium</taxon>
    </lineage>
</organism>
<evidence type="ECO:0000313" key="3">
    <source>
        <dbReference type="EMBL" id="GIG72429.1"/>
    </source>
</evidence>
<dbReference type="GO" id="GO:0006310">
    <property type="term" value="P:DNA recombination"/>
    <property type="evidence" value="ECO:0007669"/>
    <property type="project" value="UniProtKB-KW"/>
</dbReference>
<dbReference type="InterPro" id="IPR002104">
    <property type="entry name" value="Integrase_catalytic"/>
</dbReference>
<dbReference type="AlphaFoldDB" id="A0A8J3LR43"/>
<keyword evidence="1" id="KW-0233">DNA recombination</keyword>
<evidence type="ECO:0000313" key="4">
    <source>
        <dbReference type="Proteomes" id="UP000653674"/>
    </source>
</evidence>
<dbReference type="Pfam" id="PF00589">
    <property type="entry name" value="Phage_integrase"/>
    <property type="match status" value="2"/>
</dbReference>
<dbReference type="PANTHER" id="PTHR30349:SF64">
    <property type="entry name" value="PROPHAGE INTEGRASE INTD-RELATED"/>
    <property type="match status" value="1"/>
</dbReference>
<dbReference type="InterPro" id="IPR050090">
    <property type="entry name" value="Tyrosine_recombinase_XerCD"/>
</dbReference>
<accession>A0A8J3LR43</accession>
<proteinExistence type="predicted"/>